<keyword evidence="1" id="KW-0812">Transmembrane</keyword>
<accession>A0A7T4EGG1</accession>
<dbReference type="GeneID" id="92761291"/>
<dbReference type="AlphaFoldDB" id="A0A7T4EGG1"/>
<keyword evidence="1" id="KW-0472">Membrane</keyword>
<sequence>MKNLSSPLLAIGLRILLAVDVILFTALDWNALSMGIILVPLFALAVITTVRAIKKCAATQKVAPRTN</sequence>
<evidence type="ECO:0000256" key="1">
    <source>
        <dbReference type="SAM" id="Phobius"/>
    </source>
</evidence>
<feature type="transmembrane region" description="Helical" evidence="1">
    <location>
        <begin position="34"/>
        <end position="53"/>
    </location>
</feature>
<reference evidence="2 3" key="1">
    <citation type="submission" date="2020-12" db="EMBL/GenBank/DDBJ databases">
        <title>FDA dAtabase for Regulatory Grade micrObial Sequences (FDA-ARGOS): Supporting development and validation of Infectious Disease Dx tests.</title>
        <authorList>
            <person name="Sproer C."/>
            <person name="Gronow S."/>
            <person name="Severitt S."/>
            <person name="Schroder I."/>
            <person name="Tallon L."/>
            <person name="Sadzewicz L."/>
            <person name="Zhao X."/>
            <person name="Boylan J."/>
            <person name="Ott S."/>
            <person name="Bowen H."/>
            <person name="Vavikolanu K."/>
            <person name="Mehta A."/>
            <person name="Aluvathingal J."/>
            <person name="Nadendla S."/>
            <person name="Lowell S."/>
            <person name="Myers T."/>
            <person name="Yan Y."/>
            <person name="Sichtig H."/>
        </authorList>
    </citation>
    <scope>NUCLEOTIDE SEQUENCE [LARGE SCALE GENOMIC DNA]</scope>
    <source>
        <strain evidence="2 3">FDAARGOS_1053</strain>
    </source>
</reference>
<gene>
    <name evidence="2" type="ORF">I6I10_03130</name>
</gene>
<dbReference type="Proteomes" id="UP000596145">
    <property type="component" value="Chromosome"/>
</dbReference>
<name>A0A7T4EGG1_9CORY</name>
<keyword evidence="1" id="KW-1133">Transmembrane helix</keyword>
<evidence type="ECO:0000313" key="3">
    <source>
        <dbReference type="Proteomes" id="UP000596145"/>
    </source>
</evidence>
<evidence type="ECO:0000313" key="2">
    <source>
        <dbReference type="EMBL" id="QQB46929.1"/>
    </source>
</evidence>
<proteinExistence type="predicted"/>
<dbReference type="EMBL" id="CP066007">
    <property type="protein sequence ID" value="QQB46929.1"/>
    <property type="molecule type" value="Genomic_DNA"/>
</dbReference>
<protein>
    <submittedName>
        <fullName evidence="2">Uncharacterized protein</fullName>
    </submittedName>
</protein>
<organism evidence="2 3">
    <name type="scientific">Corynebacterium glucuronolyticum</name>
    <dbReference type="NCBI Taxonomy" id="39791"/>
    <lineage>
        <taxon>Bacteria</taxon>
        <taxon>Bacillati</taxon>
        <taxon>Actinomycetota</taxon>
        <taxon>Actinomycetes</taxon>
        <taxon>Mycobacteriales</taxon>
        <taxon>Corynebacteriaceae</taxon>
        <taxon>Corynebacterium</taxon>
    </lineage>
</organism>
<dbReference type="RefSeq" id="WP_084036404.1">
    <property type="nucleotide sequence ID" value="NZ_CP066007.1"/>
</dbReference>